<organism evidence="1 2">
    <name type="scientific">Anopheles culicifacies</name>
    <dbReference type="NCBI Taxonomy" id="139723"/>
    <lineage>
        <taxon>Eukaryota</taxon>
        <taxon>Metazoa</taxon>
        <taxon>Ecdysozoa</taxon>
        <taxon>Arthropoda</taxon>
        <taxon>Hexapoda</taxon>
        <taxon>Insecta</taxon>
        <taxon>Pterygota</taxon>
        <taxon>Neoptera</taxon>
        <taxon>Endopterygota</taxon>
        <taxon>Diptera</taxon>
        <taxon>Nematocera</taxon>
        <taxon>Culicoidea</taxon>
        <taxon>Culicidae</taxon>
        <taxon>Anophelinae</taxon>
        <taxon>Anopheles</taxon>
        <taxon>culicifacies species complex</taxon>
    </lineage>
</organism>
<name>A0A182MHR8_9DIPT</name>
<dbReference type="AlphaFoldDB" id="A0A182MHR8"/>
<protein>
    <submittedName>
        <fullName evidence="1">Uncharacterized protein</fullName>
    </submittedName>
</protein>
<dbReference type="EnsemblMetazoa" id="ACUA018571-RA">
    <property type="protein sequence ID" value="ACUA018571-PA"/>
    <property type="gene ID" value="ACUA018571"/>
</dbReference>
<evidence type="ECO:0000313" key="2">
    <source>
        <dbReference type="Proteomes" id="UP000075883"/>
    </source>
</evidence>
<accession>A0A182MHR8</accession>
<reference evidence="1" key="2">
    <citation type="submission" date="2020-05" db="UniProtKB">
        <authorList>
            <consortium name="EnsemblMetazoa"/>
        </authorList>
    </citation>
    <scope>IDENTIFICATION</scope>
    <source>
        <strain evidence="1">A-37</strain>
    </source>
</reference>
<sequence length="520" mass="57595">MMVFQLCKQILQPAQLKSCRRAMFAQMANPQPGRRVSVAHSNPDFGIDGTIAGVAKINERAVLAKEHFLRVDDYIIPTQKSDISKLRDAAVILQAIGLQVNTLGPALIDALTTASEDDSGNIEATFQLISMARITFEDYINIVLQEQIQNLETLLGIHVRDQLVDDFYHISVRLTALDATLALLQDAVQDAHNAANSGPVSDALVRQFIDVDLVAQLQRHLTLLAYRIPVLTYTITSSLENIQQADEYYFGLREDSDRVLNEIEASGNDFNEKTVAYSTEVEQSMNQLIADYAEDLVAASEIATELNVADLTTAIAGLKAVQDTKLATTLQAYKDLYLPRVLELSKLLPIESNFSFLAGENPAAVLVGVLIANGPFSRFCFWKYASLLHNILLTSNFASECYDREYNRLQALEQALLLQIEMISFNQEIISPYTSVCRFLPASASQRVPQCATEMAAYFTVMSNDYDAKLSAFVKLAEIELNASKERLSVCWSSKVQQILVKYKSLVPEITACAANGPQV</sequence>
<proteinExistence type="predicted"/>
<keyword evidence="2" id="KW-1185">Reference proteome</keyword>
<evidence type="ECO:0000313" key="1">
    <source>
        <dbReference type="EnsemblMetazoa" id="ACUA018571-PA"/>
    </source>
</evidence>
<dbReference type="EMBL" id="AXCM01004785">
    <property type="status" value="NOT_ANNOTATED_CDS"/>
    <property type="molecule type" value="Genomic_DNA"/>
</dbReference>
<reference evidence="2" key="1">
    <citation type="submission" date="2013-09" db="EMBL/GenBank/DDBJ databases">
        <title>The Genome Sequence of Anopheles culicifacies species A.</title>
        <authorList>
            <consortium name="The Broad Institute Genomics Platform"/>
            <person name="Neafsey D.E."/>
            <person name="Besansky N."/>
            <person name="Howell P."/>
            <person name="Walton C."/>
            <person name="Young S.K."/>
            <person name="Zeng Q."/>
            <person name="Gargeya S."/>
            <person name="Fitzgerald M."/>
            <person name="Haas B."/>
            <person name="Abouelleil A."/>
            <person name="Allen A.W."/>
            <person name="Alvarado L."/>
            <person name="Arachchi H.M."/>
            <person name="Berlin A.M."/>
            <person name="Chapman S.B."/>
            <person name="Gainer-Dewar J."/>
            <person name="Goldberg J."/>
            <person name="Griggs A."/>
            <person name="Gujja S."/>
            <person name="Hansen M."/>
            <person name="Howarth C."/>
            <person name="Imamovic A."/>
            <person name="Ireland A."/>
            <person name="Larimer J."/>
            <person name="McCowan C."/>
            <person name="Murphy C."/>
            <person name="Pearson M."/>
            <person name="Poon T.W."/>
            <person name="Priest M."/>
            <person name="Roberts A."/>
            <person name="Saif S."/>
            <person name="Shea T."/>
            <person name="Sisk P."/>
            <person name="Sykes S."/>
            <person name="Wortman J."/>
            <person name="Nusbaum C."/>
            <person name="Birren B."/>
        </authorList>
    </citation>
    <scope>NUCLEOTIDE SEQUENCE [LARGE SCALE GENOMIC DNA]</scope>
    <source>
        <strain evidence="2">A-37</strain>
    </source>
</reference>
<dbReference type="VEuPathDB" id="VectorBase:ACUA018571"/>
<dbReference type="Proteomes" id="UP000075883">
    <property type="component" value="Unassembled WGS sequence"/>
</dbReference>